<dbReference type="AlphaFoldDB" id="A0A432ZQ60"/>
<dbReference type="RefSeq" id="WP_126842144.1">
    <property type="nucleotide sequence ID" value="NZ_PIQH01000007.1"/>
</dbReference>
<gene>
    <name evidence="3" type="ORF">CWI84_08385</name>
</gene>
<reference evidence="3 4" key="1">
    <citation type="journal article" date="2011" name="Front. Microbiol.">
        <title>Genomic signatures of strain selection and enhancement in Bacillus atrophaeus var. globigii, a historical biowarfare simulant.</title>
        <authorList>
            <person name="Gibbons H.S."/>
            <person name="Broomall S.M."/>
            <person name="McNew L.A."/>
            <person name="Daligault H."/>
            <person name="Chapman C."/>
            <person name="Bruce D."/>
            <person name="Karavis M."/>
            <person name="Krepps M."/>
            <person name="McGregor P.A."/>
            <person name="Hong C."/>
            <person name="Park K.H."/>
            <person name="Akmal A."/>
            <person name="Feldman A."/>
            <person name="Lin J.S."/>
            <person name="Chang W.E."/>
            <person name="Higgs B.W."/>
            <person name="Demirev P."/>
            <person name="Lindquist J."/>
            <person name="Liem A."/>
            <person name="Fochler E."/>
            <person name="Read T.D."/>
            <person name="Tapia R."/>
            <person name="Johnson S."/>
            <person name="Bishop-Lilly K.A."/>
            <person name="Detter C."/>
            <person name="Han C."/>
            <person name="Sozhamannan S."/>
            <person name="Rosenzweig C.N."/>
            <person name="Skowronski E.W."/>
        </authorList>
    </citation>
    <scope>NUCLEOTIDE SEQUENCE [LARGE SCALE GENOMIC DNA]</scope>
    <source>
        <strain evidence="3 4">CC-PW-9</strain>
    </source>
</reference>
<dbReference type="PANTHER" id="PTHR43861">
    <property type="entry name" value="TRANS-ACONITATE 2-METHYLTRANSFERASE-RELATED"/>
    <property type="match status" value="1"/>
</dbReference>
<dbReference type="GO" id="GO:0032259">
    <property type="term" value="P:methylation"/>
    <property type="evidence" value="ECO:0007669"/>
    <property type="project" value="UniProtKB-KW"/>
</dbReference>
<name>A0A432ZQ60_9GAMM</name>
<dbReference type="Pfam" id="PF13395">
    <property type="entry name" value="HNH_4"/>
    <property type="match status" value="1"/>
</dbReference>
<accession>A0A432ZQ60</accession>
<protein>
    <submittedName>
        <fullName evidence="3">Methyltransferase type 12</fullName>
    </submittedName>
</protein>
<feature type="domain" description="HNH nuclease" evidence="2">
    <location>
        <begin position="453"/>
        <end position="496"/>
    </location>
</feature>
<organism evidence="3 4">
    <name type="scientific">Idiomarina tyrosinivorans</name>
    <dbReference type="NCBI Taxonomy" id="1445662"/>
    <lineage>
        <taxon>Bacteria</taxon>
        <taxon>Pseudomonadati</taxon>
        <taxon>Pseudomonadota</taxon>
        <taxon>Gammaproteobacteria</taxon>
        <taxon>Alteromonadales</taxon>
        <taxon>Idiomarinaceae</taxon>
        <taxon>Idiomarina</taxon>
    </lineage>
</organism>
<proteinExistence type="predicted"/>
<evidence type="ECO:0000259" key="2">
    <source>
        <dbReference type="Pfam" id="PF13395"/>
    </source>
</evidence>
<dbReference type="InterPro" id="IPR029063">
    <property type="entry name" value="SAM-dependent_MTases_sf"/>
</dbReference>
<dbReference type="EMBL" id="PIQH01000007">
    <property type="protein sequence ID" value="RUO79968.1"/>
    <property type="molecule type" value="Genomic_DNA"/>
</dbReference>
<dbReference type="InterPro" id="IPR003615">
    <property type="entry name" value="HNH_nuc"/>
</dbReference>
<dbReference type="Gene3D" id="1.10.30.50">
    <property type="match status" value="1"/>
</dbReference>
<keyword evidence="1 3" id="KW-0808">Transferase</keyword>
<dbReference type="OrthoDB" id="7348755at2"/>
<sequence length="564" mass="63670">MDNNISFYSKNAETLAAQYDDVPFEAVHKDWLEHIPSEGMVLDVGAGSGRDARYLAAKGLTVVAVEPAAELREASPKYQVATRKPIHWVDDQLPELSKIFALQTKFDLILLSAVWMHIAPSSRERCIRKLSSLLKPNGKLVISLRHGSCHDERTMHPVSASELAEFAKQFGLTYRLLTPANQKDELGRNDVSWQTVLLTLPDDGTGAFPLLRNIVVNDNKSSTYKVALLRALLRIAEGHPGAVIDQSDTHVALPMGLVALYWLKLYKPLIDQYGMQQGSSSGIGFIKDTGWKVLTPYSNNDFYIGASYSDDALGQGLFRALKDISATIKNMPAKYITLPNSQTAVFDVALARHSQPKNAFCLDLDFLSAFGQFSVPRHIWDSLTRFSVWIEPALVNEWAVLMAGYENNRAKQLTKLDYLNALHWEDPKRTTARVRKRAEELMANHPLHCCWTDDKLSASNYAIDHALPFARWPNNDLWNLLPTTTAANGQKSDKLPTSKRLQASRQRILYWWQQGWGEQTNEFFTQATLALPNLGNHNNSYDDVFEALALQRERIKDFQQLEDW</sequence>
<keyword evidence="4" id="KW-1185">Reference proteome</keyword>
<dbReference type="Pfam" id="PF13489">
    <property type="entry name" value="Methyltransf_23"/>
    <property type="match status" value="1"/>
</dbReference>
<dbReference type="Gene3D" id="3.40.50.150">
    <property type="entry name" value="Vaccinia Virus protein VP39"/>
    <property type="match status" value="1"/>
</dbReference>
<evidence type="ECO:0000256" key="1">
    <source>
        <dbReference type="ARBA" id="ARBA00022679"/>
    </source>
</evidence>
<evidence type="ECO:0000313" key="4">
    <source>
        <dbReference type="Proteomes" id="UP000287996"/>
    </source>
</evidence>
<comment type="caution">
    <text evidence="3">The sequence shown here is derived from an EMBL/GenBank/DDBJ whole genome shotgun (WGS) entry which is preliminary data.</text>
</comment>
<dbReference type="CDD" id="cd02440">
    <property type="entry name" value="AdoMet_MTases"/>
    <property type="match status" value="1"/>
</dbReference>
<keyword evidence="3" id="KW-0489">Methyltransferase</keyword>
<evidence type="ECO:0000313" key="3">
    <source>
        <dbReference type="EMBL" id="RUO79968.1"/>
    </source>
</evidence>
<dbReference type="GO" id="GO:0008168">
    <property type="term" value="F:methyltransferase activity"/>
    <property type="evidence" value="ECO:0007669"/>
    <property type="project" value="UniProtKB-KW"/>
</dbReference>
<dbReference type="Proteomes" id="UP000287996">
    <property type="component" value="Unassembled WGS sequence"/>
</dbReference>
<dbReference type="SUPFAM" id="SSF53335">
    <property type="entry name" value="S-adenosyl-L-methionine-dependent methyltransferases"/>
    <property type="match status" value="1"/>
</dbReference>
<dbReference type="PANTHER" id="PTHR43861:SF3">
    <property type="entry name" value="PUTATIVE (AFU_ORTHOLOGUE AFUA_2G14390)-RELATED"/>
    <property type="match status" value="1"/>
</dbReference>